<dbReference type="PANTHER" id="PTHR43861">
    <property type="entry name" value="TRANS-ACONITATE 2-METHYLTRANSFERASE-RELATED"/>
    <property type="match status" value="1"/>
</dbReference>
<dbReference type="Pfam" id="PF08241">
    <property type="entry name" value="Methyltransf_11"/>
    <property type="match status" value="1"/>
</dbReference>
<dbReference type="CDD" id="cd02440">
    <property type="entry name" value="AdoMet_MTases"/>
    <property type="match status" value="1"/>
</dbReference>
<accession>A0A1W1BAJ2</accession>
<dbReference type="EC" id="2.3.3.13" evidence="2"/>
<gene>
    <name evidence="2" type="ORF">MNB_SV-12-27</name>
</gene>
<dbReference type="PANTHER" id="PTHR43861:SF1">
    <property type="entry name" value="TRANS-ACONITATE 2-METHYLTRANSFERASE"/>
    <property type="match status" value="1"/>
</dbReference>
<dbReference type="Gene3D" id="3.40.50.150">
    <property type="entry name" value="Vaccinia Virus protein VP39"/>
    <property type="match status" value="1"/>
</dbReference>
<dbReference type="EMBL" id="FPHE01000006">
    <property type="protein sequence ID" value="SFV50564.1"/>
    <property type="molecule type" value="Genomic_DNA"/>
</dbReference>
<name>A0A1W1BAJ2_9ZZZZ</name>
<keyword evidence="2" id="KW-0808">Transferase</keyword>
<dbReference type="SUPFAM" id="SSF53335">
    <property type="entry name" value="S-adenosyl-L-methionine-dependent methyltransferases"/>
    <property type="match status" value="1"/>
</dbReference>
<sequence>MNNAKETNDWNAKKYNKHADFVSALGMPVVELLNPQKGEKILDLGCGDGTLALELEKFGAEVIAVDLSEDMVAKSKEKGLNAYVMSATELVYENQFDALFSNAVLHWIKESRLAVKNILTALKSNGRFVAEFGGYGNIQHIRLAMKEVFSKHKEYGEFVDPWYFPNVTEYQKILESVGFKVEYIELIPRPTPIDDIANWLDIFANGIASNLTDAQRVEFKHEVKEILKDKIYTRKEGWVADYVRLRVKAVKF</sequence>
<protein>
    <submittedName>
        <fullName evidence="2">2-isopropylmalate synthase</fullName>
        <ecNumber evidence="2">2.3.3.13</ecNumber>
    </submittedName>
</protein>
<evidence type="ECO:0000259" key="1">
    <source>
        <dbReference type="Pfam" id="PF08241"/>
    </source>
</evidence>
<reference evidence="2" key="1">
    <citation type="submission" date="2016-10" db="EMBL/GenBank/DDBJ databases">
        <authorList>
            <person name="de Groot N.N."/>
        </authorList>
    </citation>
    <scope>NUCLEOTIDE SEQUENCE</scope>
</reference>
<organism evidence="2">
    <name type="scientific">hydrothermal vent metagenome</name>
    <dbReference type="NCBI Taxonomy" id="652676"/>
    <lineage>
        <taxon>unclassified sequences</taxon>
        <taxon>metagenomes</taxon>
        <taxon>ecological metagenomes</taxon>
    </lineage>
</organism>
<keyword evidence="2" id="KW-0012">Acyltransferase</keyword>
<feature type="domain" description="Methyltransferase type 11" evidence="1">
    <location>
        <begin position="42"/>
        <end position="129"/>
    </location>
</feature>
<dbReference type="InterPro" id="IPR013216">
    <property type="entry name" value="Methyltransf_11"/>
</dbReference>
<evidence type="ECO:0000313" key="2">
    <source>
        <dbReference type="EMBL" id="SFV50564.1"/>
    </source>
</evidence>
<dbReference type="AlphaFoldDB" id="A0A1W1BAJ2"/>
<dbReference type="GO" id="GO:0008757">
    <property type="term" value="F:S-adenosylmethionine-dependent methyltransferase activity"/>
    <property type="evidence" value="ECO:0007669"/>
    <property type="project" value="InterPro"/>
</dbReference>
<proteinExistence type="predicted"/>
<dbReference type="GO" id="GO:0003852">
    <property type="term" value="F:2-isopropylmalate synthase activity"/>
    <property type="evidence" value="ECO:0007669"/>
    <property type="project" value="UniProtKB-EC"/>
</dbReference>
<dbReference type="InterPro" id="IPR029063">
    <property type="entry name" value="SAM-dependent_MTases_sf"/>
</dbReference>